<name>A0ABQ4TJL5_9HYPH</name>
<dbReference type="SUPFAM" id="SSF51261">
    <property type="entry name" value="Duplicated hybrid motif"/>
    <property type="match status" value="1"/>
</dbReference>
<accession>A0ABQ4TJL5</accession>
<evidence type="ECO:0000256" key="6">
    <source>
        <dbReference type="ARBA" id="ARBA00023049"/>
    </source>
</evidence>
<evidence type="ECO:0000256" key="5">
    <source>
        <dbReference type="ARBA" id="ARBA00022833"/>
    </source>
</evidence>
<dbReference type="Pfam" id="PF01551">
    <property type="entry name" value="Peptidase_M23"/>
    <property type="match status" value="1"/>
</dbReference>
<keyword evidence="6" id="KW-0482">Metalloprotease</keyword>
<evidence type="ECO:0000313" key="9">
    <source>
        <dbReference type="EMBL" id="GJE55471.1"/>
    </source>
</evidence>
<dbReference type="CDD" id="cd12797">
    <property type="entry name" value="M23_peptidase"/>
    <property type="match status" value="1"/>
</dbReference>
<dbReference type="RefSeq" id="WP_238231737.1">
    <property type="nucleotide sequence ID" value="NZ_BPRA01000008.1"/>
</dbReference>
<evidence type="ECO:0000256" key="7">
    <source>
        <dbReference type="SAM" id="MobiDB-lite"/>
    </source>
</evidence>
<dbReference type="PANTHER" id="PTHR21666:SF288">
    <property type="entry name" value="CELL DIVISION PROTEIN YTFB"/>
    <property type="match status" value="1"/>
</dbReference>
<sequence>MLAVALAASTIWSGATSYYIVFHDEMLGRFFGQVRAVQLAYEAQVGALQTQVERSVSERVRTREGFEGRIAALAERQVLIEKRQGVLAGLGAIEPETTGSIPAAPAPEQAPAAQPQKPFPTPGEPGGAFDLRMRGGDRVEVPEHRLDRHIAGLDGRLDRLAQRQSQVLGDIAAKAMRDAARFRSAILQAGLDPGRFDRPERGVGGPLVPLSGDAFDRALAEAQRSADDERRLRRSVSALPFRRPLAEEAVFTSEFGPRFDPFTRGLAMHTGLDMRADLGTAARATAAGRVTAAEYGGGYGNMVEIDHGQGFVTRYAHLASYGVSPGQRVEAGAVIGRVGSTGRSTGNHLHYEVRIDGQPVDPERFLRAGATLTGEAADTAPGQDGLAAGSWVAWSKAQLQKLARPQ</sequence>
<dbReference type="Gene3D" id="2.70.70.10">
    <property type="entry name" value="Glucose Permease (Domain IIA)"/>
    <property type="match status" value="1"/>
</dbReference>
<reference evidence="9" key="2">
    <citation type="submission" date="2021-08" db="EMBL/GenBank/DDBJ databases">
        <authorList>
            <person name="Tani A."/>
            <person name="Ola A."/>
            <person name="Ogura Y."/>
            <person name="Katsura K."/>
            <person name="Hayashi T."/>
        </authorList>
    </citation>
    <scope>NUCLEOTIDE SEQUENCE</scope>
    <source>
        <strain evidence="9">DSM 23674</strain>
    </source>
</reference>
<dbReference type="InterPro" id="IPR011055">
    <property type="entry name" value="Dup_hybrid_motif"/>
</dbReference>
<dbReference type="EMBL" id="BPRA01000008">
    <property type="protein sequence ID" value="GJE55471.1"/>
    <property type="molecule type" value="Genomic_DNA"/>
</dbReference>
<protein>
    <recommendedName>
        <fullName evidence="8">M23ase beta-sheet core domain-containing protein</fullName>
    </recommendedName>
</protein>
<keyword evidence="3" id="KW-0479">Metal-binding</keyword>
<feature type="compositionally biased region" description="Low complexity" evidence="7">
    <location>
        <begin position="102"/>
        <end position="116"/>
    </location>
</feature>
<evidence type="ECO:0000256" key="4">
    <source>
        <dbReference type="ARBA" id="ARBA00022801"/>
    </source>
</evidence>
<feature type="domain" description="M23ase beta-sheet core" evidence="8">
    <location>
        <begin position="268"/>
        <end position="362"/>
    </location>
</feature>
<keyword evidence="5" id="KW-0862">Zinc</keyword>
<gene>
    <name evidence="9" type="ORF">EKPJFOCH_1962</name>
</gene>
<dbReference type="InterPro" id="IPR016047">
    <property type="entry name" value="M23ase_b-sheet_dom"/>
</dbReference>
<keyword evidence="4" id="KW-0378">Hydrolase</keyword>
<dbReference type="Proteomes" id="UP001055101">
    <property type="component" value="Unassembled WGS sequence"/>
</dbReference>
<feature type="region of interest" description="Disordered" evidence="7">
    <location>
        <begin position="98"/>
        <end position="130"/>
    </location>
</feature>
<comment type="caution">
    <text evidence="9">The sequence shown here is derived from an EMBL/GenBank/DDBJ whole genome shotgun (WGS) entry which is preliminary data.</text>
</comment>
<reference evidence="9" key="1">
    <citation type="journal article" date="2021" name="Front. Microbiol.">
        <title>Comprehensive Comparative Genomics and Phenotyping of Methylobacterium Species.</title>
        <authorList>
            <person name="Alessa O."/>
            <person name="Ogura Y."/>
            <person name="Fujitani Y."/>
            <person name="Takami H."/>
            <person name="Hayashi T."/>
            <person name="Sahin N."/>
            <person name="Tani A."/>
        </authorList>
    </citation>
    <scope>NUCLEOTIDE SEQUENCE</scope>
    <source>
        <strain evidence="9">DSM 23674</strain>
    </source>
</reference>
<evidence type="ECO:0000256" key="2">
    <source>
        <dbReference type="ARBA" id="ARBA00022670"/>
    </source>
</evidence>
<dbReference type="InterPro" id="IPR050570">
    <property type="entry name" value="Cell_wall_metabolism_enzyme"/>
</dbReference>
<evidence type="ECO:0000256" key="3">
    <source>
        <dbReference type="ARBA" id="ARBA00022723"/>
    </source>
</evidence>
<evidence type="ECO:0000256" key="1">
    <source>
        <dbReference type="ARBA" id="ARBA00001947"/>
    </source>
</evidence>
<proteinExistence type="predicted"/>
<dbReference type="PANTHER" id="PTHR21666">
    <property type="entry name" value="PEPTIDASE-RELATED"/>
    <property type="match status" value="1"/>
</dbReference>
<evidence type="ECO:0000313" key="10">
    <source>
        <dbReference type="Proteomes" id="UP001055101"/>
    </source>
</evidence>
<organism evidence="9 10">
    <name type="scientific">Methylobacterium thuringiense</name>
    <dbReference type="NCBI Taxonomy" id="1003091"/>
    <lineage>
        <taxon>Bacteria</taxon>
        <taxon>Pseudomonadati</taxon>
        <taxon>Pseudomonadota</taxon>
        <taxon>Alphaproteobacteria</taxon>
        <taxon>Hyphomicrobiales</taxon>
        <taxon>Methylobacteriaceae</taxon>
        <taxon>Methylobacterium</taxon>
    </lineage>
</organism>
<keyword evidence="10" id="KW-1185">Reference proteome</keyword>
<evidence type="ECO:0000259" key="8">
    <source>
        <dbReference type="Pfam" id="PF01551"/>
    </source>
</evidence>
<keyword evidence="2" id="KW-0645">Protease</keyword>
<comment type="cofactor">
    <cofactor evidence="1">
        <name>Zn(2+)</name>
        <dbReference type="ChEBI" id="CHEBI:29105"/>
    </cofactor>
</comment>